<accession>C4IYB7</accession>
<sequence length="64" mass="7615">MQGTVRCYYNDIRMVNIMQVQRSDIRMVNTLQVQATGKAVRYLSWNLTSEIQNYISIKDMNTFY</sequence>
<protein>
    <submittedName>
        <fullName evidence="1">Uncharacterized protein</fullName>
    </submittedName>
</protein>
<proteinExistence type="evidence at transcript level"/>
<name>C4IYB7_MAIZE</name>
<evidence type="ECO:0000313" key="1">
    <source>
        <dbReference type="EMBL" id="ACR33917.1"/>
    </source>
</evidence>
<reference evidence="1" key="1">
    <citation type="journal article" date="2009" name="PLoS Genet.">
        <title>Sequencing, mapping, and analysis of 27,455 maize full-length cDNAs.</title>
        <authorList>
            <person name="Soderlund C."/>
            <person name="Descour A."/>
            <person name="Kudrna D."/>
            <person name="Bomhoff M."/>
            <person name="Boyd L."/>
            <person name="Currie J."/>
            <person name="Angelova A."/>
            <person name="Collura K."/>
            <person name="Wissotski M."/>
            <person name="Ashley E."/>
            <person name="Morrow D."/>
            <person name="Fernandes J."/>
            <person name="Walbot V."/>
            <person name="Yu Y."/>
        </authorList>
    </citation>
    <scope>NUCLEOTIDE SEQUENCE</scope>
    <source>
        <strain evidence="1">B73</strain>
    </source>
</reference>
<dbReference type="HOGENOM" id="CLU_2870918_0_0_1"/>
<organism evidence="1">
    <name type="scientific">Zea mays</name>
    <name type="common">Maize</name>
    <dbReference type="NCBI Taxonomy" id="4577"/>
    <lineage>
        <taxon>Eukaryota</taxon>
        <taxon>Viridiplantae</taxon>
        <taxon>Streptophyta</taxon>
        <taxon>Embryophyta</taxon>
        <taxon>Tracheophyta</taxon>
        <taxon>Spermatophyta</taxon>
        <taxon>Magnoliopsida</taxon>
        <taxon>Liliopsida</taxon>
        <taxon>Poales</taxon>
        <taxon>Poaceae</taxon>
        <taxon>PACMAD clade</taxon>
        <taxon>Panicoideae</taxon>
        <taxon>Andropogonodae</taxon>
        <taxon>Andropogoneae</taxon>
        <taxon>Tripsacinae</taxon>
        <taxon>Zea</taxon>
    </lineage>
</organism>
<reference evidence="1" key="2">
    <citation type="submission" date="2012-06" db="EMBL/GenBank/DDBJ databases">
        <authorList>
            <person name="Yu Y."/>
            <person name="Currie J."/>
            <person name="Lomeli R."/>
            <person name="Angelova A."/>
            <person name="Collura K."/>
            <person name="Wissotski M."/>
            <person name="Campos D."/>
            <person name="Kudrna D."/>
            <person name="Golser W."/>
            <person name="Ashely E."/>
            <person name="Descour A."/>
            <person name="Fernandes J."/>
            <person name="Soderlund C."/>
            <person name="Walbot V."/>
        </authorList>
    </citation>
    <scope>NUCLEOTIDE SEQUENCE</scope>
    <source>
        <strain evidence="1">B73</strain>
    </source>
</reference>
<dbReference type="AlphaFoldDB" id="C4IYB7"/>
<dbReference type="EMBL" id="BT083564">
    <property type="protein sequence ID" value="ACR33917.1"/>
    <property type="molecule type" value="mRNA"/>
</dbReference>